<keyword evidence="3 6" id="KW-1133">Transmembrane helix</keyword>
<dbReference type="InterPro" id="IPR019013">
    <property type="entry name" value="Vma21"/>
</dbReference>
<accession>A0A1B7TFX4</accession>
<feature type="transmembrane region" description="Helical" evidence="6">
    <location>
        <begin position="40"/>
        <end position="61"/>
    </location>
</feature>
<comment type="caution">
    <text evidence="7">The sequence shown here is derived from an EMBL/GenBank/DDBJ whole genome shotgun (WGS) entry which is preliminary data.</text>
</comment>
<keyword evidence="5" id="KW-0968">Cytoplasmic vesicle</keyword>
<organism evidence="7 8">
    <name type="scientific">Hanseniaspora valbyensis NRRL Y-1626</name>
    <dbReference type="NCBI Taxonomy" id="766949"/>
    <lineage>
        <taxon>Eukaryota</taxon>
        <taxon>Fungi</taxon>
        <taxon>Dikarya</taxon>
        <taxon>Ascomycota</taxon>
        <taxon>Saccharomycotina</taxon>
        <taxon>Saccharomycetes</taxon>
        <taxon>Saccharomycodales</taxon>
        <taxon>Saccharomycodaceae</taxon>
        <taxon>Hanseniaspora</taxon>
    </lineage>
</organism>
<keyword evidence="8" id="KW-1185">Reference proteome</keyword>
<evidence type="ECO:0000256" key="5">
    <source>
        <dbReference type="ARBA" id="ARBA00023329"/>
    </source>
</evidence>
<keyword evidence="4 6" id="KW-0472">Membrane</keyword>
<dbReference type="GO" id="GO:0031410">
    <property type="term" value="C:cytoplasmic vesicle"/>
    <property type="evidence" value="ECO:0007669"/>
    <property type="project" value="UniProtKB-KW"/>
</dbReference>
<dbReference type="Pfam" id="PF09446">
    <property type="entry name" value="VMA21"/>
    <property type="match status" value="1"/>
</dbReference>
<keyword evidence="2" id="KW-0256">Endoplasmic reticulum</keyword>
<evidence type="ECO:0000256" key="2">
    <source>
        <dbReference type="ARBA" id="ARBA00022824"/>
    </source>
</evidence>
<dbReference type="EMBL" id="LXPE01000007">
    <property type="protein sequence ID" value="OBA27598.1"/>
    <property type="molecule type" value="Genomic_DNA"/>
</dbReference>
<protein>
    <submittedName>
        <fullName evidence="7">Vacuolar ATPase assembly integral membrane protein VMA21</fullName>
    </submittedName>
</protein>
<evidence type="ECO:0000313" key="8">
    <source>
        <dbReference type="Proteomes" id="UP000092321"/>
    </source>
</evidence>
<evidence type="ECO:0000256" key="6">
    <source>
        <dbReference type="SAM" id="Phobius"/>
    </source>
</evidence>
<evidence type="ECO:0000313" key="7">
    <source>
        <dbReference type="EMBL" id="OBA27598.1"/>
    </source>
</evidence>
<evidence type="ECO:0000256" key="3">
    <source>
        <dbReference type="ARBA" id="ARBA00022989"/>
    </source>
</evidence>
<dbReference type="OrthoDB" id="160405at2759"/>
<evidence type="ECO:0000256" key="4">
    <source>
        <dbReference type="ARBA" id="ARBA00023136"/>
    </source>
</evidence>
<name>A0A1B7TFX4_9ASCO</name>
<gene>
    <name evidence="7" type="ORF">HANVADRAFT_22909</name>
</gene>
<sequence length="74" mass="8103">MADIPRSVVVKLLVTTVSMILLPLLTFFGSQLYIQNSVVNGGLAALAANIVLISYCVMAFTEKSDEKIKEKKEQ</sequence>
<dbReference type="GO" id="GO:0070072">
    <property type="term" value="P:vacuolar proton-transporting V-type ATPase complex assembly"/>
    <property type="evidence" value="ECO:0007669"/>
    <property type="project" value="InterPro"/>
</dbReference>
<dbReference type="Proteomes" id="UP000092321">
    <property type="component" value="Unassembled WGS sequence"/>
</dbReference>
<proteinExistence type="predicted"/>
<feature type="transmembrane region" description="Helical" evidence="6">
    <location>
        <begin position="12"/>
        <end position="34"/>
    </location>
</feature>
<evidence type="ECO:0000256" key="1">
    <source>
        <dbReference type="ARBA" id="ARBA00022692"/>
    </source>
</evidence>
<keyword evidence="1 6" id="KW-0812">Transmembrane</keyword>
<reference evidence="8" key="1">
    <citation type="journal article" date="2016" name="Proc. Natl. Acad. Sci. U.S.A.">
        <title>Comparative genomics of biotechnologically important yeasts.</title>
        <authorList>
            <person name="Riley R."/>
            <person name="Haridas S."/>
            <person name="Wolfe K.H."/>
            <person name="Lopes M.R."/>
            <person name="Hittinger C.T."/>
            <person name="Goeker M."/>
            <person name="Salamov A.A."/>
            <person name="Wisecaver J.H."/>
            <person name="Long T.M."/>
            <person name="Calvey C.H."/>
            <person name="Aerts A.L."/>
            <person name="Barry K.W."/>
            <person name="Choi C."/>
            <person name="Clum A."/>
            <person name="Coughlan A.Y."/>
            <person name="Deshpande S."/>
            <person name="Douglass A.P."/>
            <person name="Hanson S.J."/>
            <person name="Klenk H.-P."/>
            <person name="LaButti K.M."/>
            <person name="Lapidus A."/>
            <person name="Lindquist E.A."/>
            <person name="Lipzen A.M."/>
            <person name="Meier-Kolthoff J.P."/>
            <person name="Ohm R.A."/>
            <person name="Otillar R.P."/>
            <person name="Pangilinan J.L."/>
            <person name="Peng Y."/>
            <person name="Rokas A."/>
            <person name="Rosa C.A."/>
            <person name="Scheuner C."/>
            <person name="Sibirny A.A."/>
            <person name="Slot J.C."/>
            <person name="Stielow J.B."/>
            <person name="Sun H."/>
            <person name="Kurtzman C.P."/>
            <person name="Blackwell M."/>
            <person name="Grigoriev I.V."/>
            <person name="Jeffries T.W."/>
        </authorList>
    </citation>
    <scope>NUCLEOTIDE SEQUENCE [LARGE SCALE GENOMIC DNA]</scope>
    <source>
        <strain evidence="8">NRRL Y-1626</strain>
    </source>
</reference>
<dbReference type="AlphaFoldDB" id="A0A1B7TFX4"/>